<comment type="caution">
    <text evidence="1">The sequence shown here is derived from an EMBL/GenBank/DDBJ whole genome shotgun (WGS) entry which is preliminary data.</text>
</comment>
<dbReference type="EMBL" id="JALBCA010000101">
    <property type="protein sequence ID" value="KAI2383034.1"/>
    <property type="molecule type" value="Genomic_DNA"/>
</dbReference>
<evidence type="ECO:0000313" key="1">
    <source>
        <dbReference type="EMBL" id="KAI2383034.1"/>
    </source>
</evidence>
<proteinExistence type="predicted"/>
<reference evidence="1" key="1">
    <citation type="journal article" date="2022" name="bioRxiv">
        <title>Population genetic analysis of Ophidiomyces ophidiicola, the causative agent of snake fungal disease, indicates recent introductions to the USA.</title>
        <authorList>
            <person name="Ladner J.T."/>
            <person name="Palmer J.M."/>
            <person name="Ettinger C.L."/>
            <person name="Stajich J.E."/>
            <person name="Farrell T.M."/>
            <person name="Glorioso B.M."/>
            <person name="Lawson B."/>
            <person name="Price S.J."/>
            <person name="Stengle A.G."/>
            <person name="Grear D.A."/>
            <person name="Lorch J.M."/>
        </authorList>
    </citation>
    <scope>NUCLEOTIDE SEQUENCE</scope>
    <source>
        <strain evidence="1">NWHC 24266-5</strain>
    </source>
</reference>
<accession>A0ACB8UQE7</accession>
<name>A0ACB8UQE7_9EURO</name>
<protein>
    <submittedName>
        <fullName evidence="1">Uncharacterized protein</fullName>
    </submittedName>
</protein>
<gene>
    <name evidence="1" type="ORF">LOY88_005536</name>
</gene>
<organism evidence="1">
    <name type="scientific">Ophidiomyces ophidiicola</name>
    <dbReference type="NCBI Taxonomy" id="1387563"/>
    <lineage>
        <taxon>Eukaryota</taxon>
        <taxon>Fungi</taxon>
        <taxon>Dikarya</taxon>
        <taxon>Ascomycota</taxon>
        <taxon>Pezizomycotina</taxon>
        <taxon>Eurotiomycetes</taxon>
        <taxon>Eurotiomycetidae</taxon>
        <taxon>Onygenales</taxon>
        <taxon>Onygenaceae</taxon>
        <taxon>Ophidiomyces</taxon>
    </lineage>
</organism>
<sequence>MGARDMVNQMCLLGSSTCHISCANKNPPPYNDCYTQSISGFHGNVEGISPQLDYARESCEAEEDSTGMNQSHNEQYGIESPEPQGDDECQSLFSTTSGDGASKKKMKRFRLSRNQTRYLMSEFTRQAHPDAAQRERLSREIPGLSPRQVQVWFQNRRAKLKRMSIDDRERVLKSRAIPDSFDMAKALNWPYATYSGASSKPAASINLKDLIKKDSSTLTEPSTFLGGEYANVTTSDISSSAYYTPISQPASNSDTNLENASSTVGYREAPFTQWAYSQIPSPPLDSAVASEPESFGESESPPNSHWFADAALFGKLSNIVWYTSQRQAFDYTTAIKKLH</sequence>